<sequence>MGGVSEHIHLEHDGKLLLVDPSGSGPVIPKSGRTSWEGEEFLIRLPTPQEAATMGIEWNQKRVNEFKLGKFSHRVIHATPKIGWPEHWAWKDSVISDSAVDPVARESVYRTLHRVVSKVIITNPLGEILMVKVSRGFFTGCWTLPGGFVDYDEHPREAAEREALEELGIVISIPDPKGETREATPGDDGGIVQTAIFNNEGINWVSFTYRCQSDIGAEEIIPKDDEIEEARWFSREEALYRAVSIFDIEAIQRTN</sequence>
<dbReference type="PANTHER" id="PTHR43046:SF2">
    <property type="entry name" value="8-OXO-DGTP DIPHOSPHATASE-RELATED"/>
    <property type="match status" value="1"/>
</dbReference>
<proteinExistence type="predicted"/>
<gene>
    <name evidence="4" type="ORF">METZ01_LOCUS3935</name>
</gene>
<dbReference type="PROSITE" id="PS51462">
    <property type="entry name" value="NUDIX"/>
    <property type="match status" value="1"/>
</dbReference>
<dbReference type="Pfam" id="PF00293">
    <property type="entry name" value="NUDIX"/>
    <property type="match status" value="1"/>
</dbReference>
<evidence type="ECO:0000259" key="3">
    <source>
        <dbReference type="PROSITE" id="PS51462"/>
    </source>
</evidence>
<dbReference type="PANTHER" id="PTHR43046">
    <property type="entry name" value="GDP-MANNOSE MANNOSYL HYDROLASE"/>
    <property type="match status" value="1"/>
</dbReference>
<dbReference type="Gene3D" id="3.90.79.10">
    <property type="entry name" value="Nucleoside Triphosphate Pyrophosphohydrolase"/>
    <property type="match status" value="1"/>
</dbReference>
<dbReference type="EMBL" id="UINC01000205">
    <property type="protein sequence ID" value="SUZ51081.1"/>
    <property type="molecule type" value="Genomic_DNA"/>
</dbReference>
<dbReference type="SUPFAM" id="SSF55811">
    <property type="entry name" value="Nudix"/>
    <property type="match status" value="1"/>
</dbReference>
<feature type="domain" description="Nudix hydrolase" evidence="3">
    <location>
        <begin position="111"/>
        <end position="255"/>
    </location>
</feature>
<comment type="cofactor">
    <cofactor evidence="1">
        <name>Mg(2+)</name>
        <dbReference type="ChEBI" id="CHEBI:18420"/>
    </cofactor>
</comment>
<evidence type="ECO:0000256" key="1">
    <source>
        <dbReference type="ARBA" id="ARBA00001946"/>
    </source>
</evidence>
<dbReference type="CDD" id="cd02883">
    <property type="entry name" value="NUDIX_Hydrolase"/>
    <property type="match status" value="1"/>
</dbReference>
<evidence type="ECO:0000256" key="2">
    <source>
        <dbReference type="ARBA" id="ARBA00022801"/>
    </source>
</evidence>
<dbReference type="GO" id="GO:0016787">
    <property type="term" value="F:hydrolase activity"/>
    <property type="evidence" value="ECO:0007669"/>
    <property type="project" value="UniProtKB-KW"/>
</dbReference>
<organism evidence="4">
    <name type="scientific">marine metagenome</name>
    <dbReference type="NCBI Taxonomy" id="408172"/>
    <lineage>
        <taxon>unclassified sequences</taxon>
        <taxon>metagenomes</taxon>
        <taxon>ecological metagenomes</taxon>
    </lineage>
</organism>
<reference evidence="4" key="1">
    <citation type="submission" date="2018-05" db="EMBL/GenBank/DDBJ databases">
        <authorList>
            <person name="Lanie J.A."/>
            <person name="Ng W.-L."/>
            <person name="Kazmierczak K.M."/>
            <person name="Andrzejewski T.M."/>
            <person name="Davidsen T.M."/>
            <person name="Wayne K.J."/>
            <person name="Tettelin H."/>
            <person name="Glass J.I."/>
            <person name="Rusch D."/>
            <person name="Podicherti R."/>
            <person name="Tsui H.-C.T."/>
            <person name="Winkler M.E."/>
        </authorList>
    </citation>
    <scope>NUCLEOTIDE SEQUENCE</scope>
</reference>
<dbReference type="PROSITE" id="PS00893">
    <property type="entry name" value="NUDIX_BOX"/>
    <property type="match status" value="1"/>
</dbReference>
<dbReference type="InterPro" id="IPR015797">
    <property type="entry name" value="NUDIX_hydrolase-like_dom_sf"/>
</dbReference>
<dbReference type="InterPro" id="IPR000086">
    <property type="entry name" value="NUDIX_hydrolase_dom"/>
</dbReference>
<dbReference type="AlphaFoldDB" id="A0A381N8Y9"/>
<dbReference type="InterPro" id="IPR020084">
    <property type="entry name" value="NUDIX_hydrolase_CS"/>
</dbReference>
<protein>
    <recommendedName>
        <fullName evidence="3">Nudix hydrolase domain-containing protein</fullName>
    </recommendedName>
</protein>
<name>A0A381N8Y9_9ZZZZ</name>
<evidence type="ECO:0000313" key="4">
    <source>
        <dbReference type="EMBL" id="SUZ51081.1"/>
    </source>
</evidence>
<accession>A0A381N8Y9</accession>
<keyword evidence="2" id="KW-0378">Hydrolase</keyword>